<feature type="transmembrane region" description="Helical" evidence="10">
    <location>
        <begin position="381"/>
        <end position="402"/>
    </location>
</feature>
<keyword evidence="3 9" id="KW-0813">Transport</keyword>
<reference evidence="12 13" key="1">
    <citation type="submission" date="2019-12" db="EMBL/GenBank/DDBJ databases">
        <title>Paraburkholderia acidiphila 7Q-K02 sp. nov and Paraburkholderia acidisoli DHF22 sp. nov., two strains isolated from forest soil.</title>
        <authorList>
            <person name="Gao Z."/>
            <person name="Qiu L."/>
        </authorList>
    </citation>
    <scope>NUCLEOTIDE SEQUENCE [LARGE SCALE GENOMIC DNA]</scope>
    <source>
        <strain evidence="12 13">DHF22</strain>
    </source>
</reference>
<keyword evidence="4" id="KW-1003">Cell membrane</keyword>
<dbReference type="InterPro" id="IPR042094">
    <property type="entry name" value="T2SS_GspF_sf"/>
</dbReference>
<dbReference type="GO" id="GO:0005886">
    <property type="term" value="C:plasma membrane"/>
    <property type="evidence" value="ECO:0007669"/>
    <property type="project" value="UniProtKB-SubCell"/>
</dbReference>
<evidence type="ECO:0000313" key="12">
    <source>
        <dbReference type="EMBL" id="QGZ62397.1"/>
    </source>
</evidence>
<name>A0A7Z2GIF0_9BURK</name>
<dbReference type="OrthoDB" id="9805682at2"/>
<dbReference type="EMBL" id="CP046913">
    <property type="protein sequence ID" value="QGZ62397.1"/>
    <property type="molecule type" value="Genomic_DNA"/>
</dbReference>
<evidence type="ECO:0000256" key="8">
    <source>
        <dbReference type="ARBA" id="ARBA00023136"/>
    </source>
</evidence>
<evidence type="ECO:0000259" key="11">
    <source>
        <dbReference type="Pfam" id="PF00482"/>
    </source>
</evidence>
<evidence type="ECO:0000256" key="9">
    <source>
        <dbReference type="RuleBase" id="RU003923"/>
    </source>
</evidence>
<feature type="domain" description="Type II secretion system protein GspF" evidence="11">
    <location>
        <begin position="278"/>
        <end position="400"/>
    </location>
</feature>
<evidence type="ECO:0000256" key="10">
    <source>
        <dbReference type="SAM" id="Phobius"/>
    </source>
</evidence>
<dbReference type="InterPro" id="IPR018076">
    <property type="entry name" value="T2SS_GspF_dom"/>
</dbReference>
<evidence type="ECO:0000313" key="13">
    <source>
        <dbReference type="Proteomes" id="UP000433577"/>
    </source>
</evidence>
<evidence type="ECO:0000256" key="3">
    <source>
        <dbReference type="ARBA" id="ARBA00022448"/>
    </source>
</evidence>
<dbReference type="PRINTS" id="PR00812">
    <property type="entry name" value="BCTERIALGSPF"/>
</dbReference>
<evidence type="ECO:0000256" key="5">
    <source>
        <dbReference type="ARBA" id="ARBA00022519"/>
    </source>
</evidence>
<keyword evidence="13" id="KW-1185">Reference proteome</keyword>
<evidence type="ECO:0000256" key="7">
    <source>
        <dbReference type="ARBA" id="ARBA00022989"/>
    </source>
</evidence>
<proteinExistence type="inferred from homology"/>
<feature type="domain" description="Type II secretion system protein GspF" evidence="11">
    <location>
        <begin position="74"/>
        <end position="197"/>
    </location>
</feature>
<feature type="transmembrane region" description="Helical" evidence="10">
    <location>
        <begin position="216"/>
        <end position="242"/>
    </location>
</feature>
<comment type="subcellular location">
    <subcellularLocation>
        <location evidence="1 9">Cell inner membrane</location>
        <topology evidence="1 9">Multi-pass membrane protein</topology>
    </subcellularLocation>
</comment>
<dbReference type="Pfam" id="PF00482">
    <property type="entry name" value="T2SSF"/>
    <property type="match status" value="2"/>
</dbReference>
<gene>
    <name evidence="12" type="ORF">FAZ98_12035</name>
</gene>
<dbReference type="AlphaFoldDB" id="A0A7Z2GIF0"/>
<dbReference type="Gene3D" id="1.20.81.30">
    <property type="entry name" value="Type II secretion system (T2SS), domain F"/>
    <property type="match status" value="2"/>
</dbReference>
<organism evidence="12 13">
    <name type="scientific">Paraburkholderia acidisoli</name>
    <dbReference type="NCBI Taxonomy" id="2571748"/>
    <lineage>
        <taxon>Bacteria</taxon>
        <taxon>Pseudomonadati</taxon>
        <taxon>Pseudomonadota</taxon>
        <taxon>Betaproteobacteria</taxon>
        <taxon>Burkholderiales</taxon>
        <taxon>Burkholderiaceae</taxon>
        <taxon>Paraburkholderia</taxon>
    </lineage>
</organism>
<evidence type="ECO:0000256" key="6">
    <source>
        <dbReference type="ARBA" id="ARBA00022692"/>
    </source>
</evidence>
<evidence type="ECO:0000256" key="1">
    <source>
        <dbReference type="ARBA" id="ARBA00004429"/>
    </source>
</evidence>
<evidence type="ECO:0000256" key="4">
    <source>
        <dbReference type="ARBA" id="ARBA00022475"/>
    </source>
</evidence>
<sequence length="408" mass="42405">MNAAVANTNRAHADWRFAWRGLDATGALKRGTVIALDAAAVRVALKRERITVLAIERRASAPAPKASHADVTRFTRQLASLLRAGLPLANALDLLAQSPGPHGMPRIAAALARDIATGLPFAAALARHPARFATLYCQLVAVGEASGALATVLARLADDRERAAAQRAKVRAALTYPVAVLLLALAITTALLVWVVPTFKQIFDGFGAALPAPTQFVLMLSAGAARWSVPTALVVVAAVVALNQGLRRSEAARLAFGRTLLKLPLCGPLLVTLCAARWSRALGTLLAAGTPLADAFDSLAHASGNAFFDRASAGISARLRHGERLAAAMRAAGCFPADVIQPVAVAEESGALDAMLLDVAALADRQVDEKIALVSSLCEPLVIVVLGALVGGLVVAMYLPIIQLGNVV</sequence>
<dbReference type="InterPro" id="IPR003004">
    <property type="entry name" value="GspF/PilC"/>
</dbReference>
<keyword evidence="5" id="KW-0997">Cell inner membrane</keyword>
<keyword evidence="8 10" id="KW-0472">Membrane</keyword>
<comment type="similarity">
    <text evidence="2 9">Belongs to the GSP F family.</text>
</comment>
<dbReference type="KEGG" id="pacs:FAZ98_12035"/>
<dbReference type="GO" id="GO:0015628">
    <property type="term" value="P:protein secretion by the type II secretion system"/>
    <property type="evidence" value="ECO:0007669"/>
    <property type="project" value="TreeGrafter"/>
</dbReference>
<keyword evidence="7 10" id="KW-1133">Transmembrane helix</keyword>
<protein>
    <submittedName>
        <fullName evidence="12">Type II secretion system F family protein</fullName>
    </submittedName>
</protein>
<dbReference type="PANTHER" id="PTHR30012:SF7">
    <property type="entry name" value="PROTEIN TRANSPORT PROTEIN HOFC HOMOLOG"/>
    <property type="match status" value="1"/>
</dbReference>
<keyword evidence="6 9" id="KW-0812">Transmembrane</keyword>
<dbReference type="PROSITE" id="PS00874">
    <property type="entry name" value="T2SP_F"/>
    <property type="match status" value="1"/>
</dbReference>
<dbReference type="Proteomes" id="UP000433577">
    <property type="component" value="Chromosome 1"/>
</dbReference>
<dbReference type="RefSeq" id="WP_158951424.1">
    <property type="nucleotide sequence ID" value="NZ_CP046913.1"/>
</dbReference>
<dbReference type="FunFam" id="1.20.81.30:FF:000001">
    <property type="entry name" value="Type II secretion system protein F"/>
    <property type="match status" value="1"/>
</dbReference>
<dbReference type="InterPro" id="IPR001992">
    <property type="entry name" value="T2SS_GspF/T4SS_PilC_CS"/>
</dbReference>
<accession>A0A7Z2GIF0</accession>
<feature type="transmembrane region" description="Helical" evidence="10">
    <location>
        <begin position="174"/>
        <end position="196"/>
    </location>
</feature>
<evidence type="ECO:0000256" key="2">
    <source>
        <dbReference type="ARBA" id="ARBA00005745"/>
    </source>
</evidence>
<dbReference type="PANTHER" id="PTHR30012">
    <property type="entry name" value="GENERAL SECRETION PATHWAY PROTEIN"/>
    <property type="match status" value="1"/>
</dbReference>